<feature type="binding site" evidence="7">
    <location>
        <position position="53"/>
    </location>
    <ligand>
        <name>pyruvate</name>
        <dbReference type="ChEBI" id="CHEBI:15361"/>
    </ligand>
</feature>
<evidence type="ECO:0000256" key="5">
    <source>
        <dbReference type="PIRNR" id="PIRNR001365"/>
    </source>
</evidence>
<evidence type="ECO:0000256" key="1">
    <source>
        <dbReference type="ARBA" id="ARBA00004496"/>
    </source>
</evidence>
<feature type="active site" description="Proton donor/acceptor" evidence="6">
    <location>
        <position position="144"/>
    </location>
</feature>
<dbReference type="Proteomes" id="UP000590740">
    <property type="component" value="Unassembled WGS sequence"/>
</dbReference>
<comment type="caution">
    <text evidence="8">The sequence shown here is derived from an EMBL/GenBank/DDBJ whole genome shotgun (WGS) entry which is preliminary data.</text>
</comment>
<evidence type="ECO:0000256" key="6">
    <source>
        <dbReference type="PIRSR" id="PIRSR001365-1"/>
    </source>
</evidence>
<dbReference type="EC" id="4.1.3.3" evidence="8"/>
<keyword evidence="9" id="KW-1185">Reference proteome</keyword>
<dbReference type="PRINTS" id="PR00146">
    <property type="entry name" value="DHPICSNTHASE"/>
</dbReference>
<evidence type="ECO:0000313" key="9">
    <source>
        <dbReference type="Proteomes" id="UP000590740"/>
    </source>
</evidence>
<gene>
    <name evidence="8" type="ORF">HNQ65_001861</name>
</gene>
<dbReference type="GO" id="GO:0005737">
    <property type="term" value="C:cytoplasm"/>
    <property type="evidence" value="ECO:0007669"/>
    <property type="project" value="UniProtKB-SubCell"/>
</dbReference>
<protein>
    <submittedName>
        <fullName evidence="8">N-acetylneuraminate lyase</fullName>
        <ecNumber evidence="8">4.1.3.3</ecNumber>
    </submittedName>
</protein>
<dbReference type="PIRSF" id="PIRSF001365">
    <property type="entry name" value="DHDPS"/>
    <property type="match status" value="1"/>
</dbReference>
<organism evidence="8 9">
    <name type="scientific">Prosthecobacter vanneervenii</name>
    <dbReference type="NCBI Taxonomy" id="48466"/>
    <lineage>
        <taxon>Bacteria</taxon>
        <taxon>Pseudomonadati</taxon>
        <taxon>Verrucomicrobiota</taxon>
        <taxon>Verrucomicrobiia</taxon>
        <taxon>Verrucomicrobiales</taxon>
        <taxon>Verrucomicrobiaceae</taxon>
        <taxon>Prosthecobacter</taxon>
    </lineage>
</organism>
<dbReference type="SUPFAM" id="SSF51569">
    <property type="entry name" value="Aldolase"/>
    <property type="match status" value="1"/>
</dbReference>
<dbReference type="AlphaFoldDB" id="A0A7W8DJM2"/>
<name>A0A7W8DJM2_9BACT</name>
<dbReference type="RefSeq" id="WP_184339217.1">
    <property type="nucleotide sequence ID" value="NZ_JACHIG010000003.1"/>
</dbReference>
<evidence type="ECO:0000256" key="2">
    <source>
        <dbReference type="ARBA" id="ARBA00022490"/>
    </source>
</evidence>
<accession>A0A7W8DJM2</accession>
<keyword evidence="4" id="KW-0119">Carbohydrate metabolism</keyword>
<dbReference type="Gene3D" id="3.20.20.70">
    <property type="entry name" value="Aldolase class I"/>
    <property type="match status" value="1"/>
</dbReference>
<dbReference type="GO" id="GO:0008747">
    <property type="term" value="F:N-acetylneuraminate lyase activity"/>
    <property type="evidence" value="ECO:0007669"/>
    <property type="project" value="UniProtKB-EC"/>
</dbReference>
<comment type="subcellular location">
    <subcellularLocation>
        <location evidence="1">Cytoplasm</location>
    </subcellularLocation>
</comment>
<dbReference type="InterPro" id="IPR013785">
    <property type="entry name" value="Aldolase_TIM"/>
</dbReference>
<comment type="similarity">
    <text evidence="5">Belongs to the DapA family.</text>
</comment>
<feature type="active site" description="Schiff-base intermediate with substrate" evidence="6">
    <location>
        <position position="174"/>
    </location>
</feature>
<dbReference type="Pfam" id="PF00701">
    <property type="entry name" value="DHDPS"/>
    <property type="match status" value="1"/>
</dbReference>
<keyword evidence="2" id="KW-0963">Cytoplasm</keyword>
<sequence>MLNLPAPQRLHGLVTATHTPFHPDGALNLDVVEKQAAFLQSKGVNLVFIGGSTGESHSLTLEERLLLAKCWMAVTKGSEMRVVVHVGANCVADAKTLAEQAEELGAAAIAALTPMYFKPKNVEMLVETMGQIAAAAPETPFYYYDIPSMTGVNLPVPEFLRQARERIPNLAGVKFTNPDLMAYQYCLRADGGAWDVPFGCDEHMLGALAMGAKGAVGSGFNFAAPIYSRLLAAFAQNDFAAARVEQFRGVQIISALASYGYMGAAKAVMSMLGVDVGPARLPNNTLTPAQKDKLHGELEAMGFFEWVK</sequence>
<dbReference type="SMART" id="SM01130">
    <property type="entry name" value="DHDPS"/>
    <property type="match status" value="1"/>
</dbReference>
<proteinExistence type="inferred from homology"/>
<dbReference type="PANTHER" id="PTHR12128">
    <property type="entry name" value="DIHYDRODIPICOLINATE SYNTHASE"/>
    <property type="match status" value="1"/>
</dbReference>
<dbReference type="InterPro" id="IPR002220">
    <property type="entry name" value="DapA-like"/>
</dbReference>
<dbReference type="PANTHER" id="PTHR12128:SF21">
    <property type="entry name" value="N-ACETYLNEURAMINATE LYASE"/>
    <property type="match status" value="1"/>
</dbReference>
<keyword evidence="3 5" id="KW-0456">Lyase</keyword>
<dbReference type="EMBL" id="JACHIG010000003">
    <property type="protein sequence ID" value="MBB5032284.1"/>
    <property type="molecule type" value="Genomic_DNA"/>
</dbReference>
<evidence type="ECO:0000256" key="4">
    <source>
        <dbReference type="ARBA" id="ARBA00023277"/>
    </source>
</evidence>
<evidence type="ECO:0000256" key="3">
    <source>
        <dbReference type="ARBA" id="ARBA00023239"/>
    </source>
</evidence>
<evidence type="ECO:0000313" key="8">
    <source>
        <dbReference type="EMBL" id="MBB5032284.1"/>
    </source>
</evidence>
<feature type="binding site" evidence="7">
    <location>
        <position position="216"/>
    </location>
    <ligand>
        <name>pyruvate</name>
        <dbReference type="ChEBI" id="CHEBI:15361"/>
    </ligand>
</feature>
<reference evidence="8 9" key="1">
    <citation type="submission" date="2020-08" db="EMBL/GenBank/DDBJ databases">
        <title>Genomic Encyclopedia of Type Strains, Phase IV (KMG-IV): sequencing the most valuable type-strain genomes for metagenomic binning, comparative biology and taxonomic classification.</title>
        <authorList>
            <person name="Goeker M."/>
        </authorList>
    </citation>
    <scope>NUCLEOTIDE SEQUENCE [LARGE SCALE GENOMIC DNA]</scope>
    <source>
        <strain evidence="8 9">DSM 12252</strain>
    </source>
</reference>
<evidence type="ECO:0000256" key="7">
    <source>
        <dbReference type="PIRSR" id="PIRSR001365-2"/>
    </source>
</evidence>